<dbReference type="Proteomes" id="UP001287356">
    <property type="component" value="Unassembled WGS sequence"/>
</dbReference>
<feature type="region of interest" description="Disordered" evidence="1">
    <location>
        <begin position="25"/>
        <end position="55"/>
    </location>
</feature>
<evidence type="ECO:0000313" key="3">
    <source>
        <dbReference type="Proteomes" id="UP001287356"/>
    </source>
</evidence>
<dbReference type="AlphaFoldDB" id="A0AAE0MZ35"/>
<organism evidence="2 3">
    <name type="scientific">Lasiosphaeria ovina</name>
    <dbReference type="NCBI Taxonomy" id="92902"/>
    <lineage>
        <taxon>Eukaryota</taxon>
        <taxon>Fungi</taxon>
        <taxon>Dikarya</taxon>
        <taxon>Ascomycota</taxon>
        <taxon>Pezizomycotina</taxon>
        <taxon>Sordariomycetes</taxon>
        <taxon>Sordariomycetidae</taxon>
        <taxon>Sordariales</taxon>
        <taxon>Lasiosphaeriaceae</taxon>
        <taxon>Lasiosphaeria</taxon>
    </lineage>
</organism>
<feature type="compositionally biased region" description="Acidic residues" evidence="1">
    <location>
        <begin position="43"/>
        <end position="55"/>
    </location>
</feature>
<proteinExistence type="predicted"/>
<accession>A0AAE0MZ35</accession>
<sequence>MPGLLCGFSAMFPNWPALAATFSRKEENAENDTAGKRNGALAEPEEDGDAAGWDLGDDVVPEVEEGFVNVESIAEASNPLPWRKPERWASLD</sequence>
<evidence type="ECO:0000256" key="1">
    <source>
        <dbReference type="SAM" id="MobiDB-lite"/>
    </source>
</evidence>
<reference evidence="2" key="1">
    <citation type="journal article" date="2023" name="Mol. Phylogenet. Evol.">
        <title>Genome-scale phylogeny and comparative genomics of the fungal order Sordariales.</title>
        <authorList>
            <person name="Hensen N."/>
            <person name="Bonometti L."/>
            <person name="Westerberg I."/>
            <person name="Brannstrom I.O."/>
            <person name="Guillou S."/>
            <person name="Cros-Aarteil S."/>
            <person name="Calhoun S."/>
            <person name="Haridas S."/>
            <person name="Kuo A."/>
            <person name="Mondo S."/>
            <person name="Pangilinan J."/>
            <person name="Riley R."/>
            <person name="LaButti K."/>
            <person name="Andreopoulos B."/>
            <person name="Lipzen A."/>
            <person name="Chen C."/>
            <person name="Yan M."/>
            <person name="Daum C."/>
            <person name="Ng V."/>
            <person name="Clum A."/>
            <person name="Steindorff A."/>
            <person name="Ohm R.A."/>
            <person name="Martin F."/>
            <person name="Silar P."/>
            <person name="Natvig D.O."/>
            <person name="Lalanne C."/>
            <person name="Gautier V."/>
            <person name="Ament-Velasquez S.L."/>
            <person name="Kruys A."/>
            <person name="Hutchinson M.I."/>
            <person name="Powell A.J."/>
            <person name="Barry K."/>
            <person name="Miller A.N."/>
            <person name="Grigoriev I.V."/>
            <person name="Debuchy R."/>
            <person name="Gladieux P."/>
            <person name="Hiltunen Thoren M."/>
            <person name="Johannesson H."/>
        </authorList>
    </citation>
    <scope>NUCLEOTIDE SEQUENCE</scope>
    <source>
        <strain evidence="2">CBS 958.72</strain>
    </source>
</reference>
<name>A0AAE0MZ35_9PEZI</name>
<comment type="caution">
    <text evidence="2">The sequence shown here is derived from an EMBL/GenBank/DDBJ whole genome shotgun (WGS) entry which is preliminary data.</text>
</comment>
<evidence type="ECO:0000313" key="2">
    <source>
        <dbReference type="EMBL" id="KAK3364886.1"/>
    </source>
</evidence>
<keyword evidence="3" id="KW-1185">Reference proteome</keyword>
<reference evidence="2" key="2">
    <citation type="submission" date="2023-06" db="EMBL/GenBank/DDBJ databases">
        <authorList>
            <consortium name="Lawrence Berkeley National Laboratory"/>
            <person name="Haridas S."/>
            <person name="Hensen N."/>
            <person name="Bonometti L."/>
            <person name="Westerberg I."/>
            <person name="Brannstrom I.O."/>
            <person name="Guillou S."/>
            <person name="Cros-Aarteil S."/>
            <person name="Calhoun S."/>
            <person name="Kuo A."/>
            <person name="Mondo S."/>
            <person name="Pangilinan J."/>
            <person name="Riley R."/>
            <person name="Labutti K."/>
            <person name="Andreopoulos B."/>
            <person name="Lipzen A."/>
            <person name="Chen C."/>
            <person name="Yanf M."/>
            <person name="Daum C."/>
            <person name="Ng V."/>
            <person name="Clum A."/>
            <person name="Steindorff A."/>
            <person name="Ohm R."/>
            <person name="Martin F."/>
            <person name="Silar P."/>
            <person name="Natvig D."/>
            <person name="Lalanne C."/>
            <person name="Gautier V."/>
            <person name="Ament-Velasquez S.L."/>
            <person name="Kruys A."/>
            <person name="Hutchinson M.I."/>
            <person name="Powell A.J."/>
            <person name="Barry K."/>
            <person name="Miller A.N."/>
            <person name="Grigoriev I.V."/>
            <person name="Debuchy R."/>
            <person name="Gladieux P."/>
            <person name="Thoren M.H."/>
            <person name="Johannesson H."/>
        </authorList>
    </citation>
    <scope>NUCLEOTIDE SEQUENCE</scope>
    <source>
        <strain evidence="2">CBS 958.72</strain>
    </source>
</reference>
<protein>
    <submittedName>
        <fullName evidence="2">Uncharacterized protein</fullName>
    </submittedName>
</protein>
<dbReference type="EMBL" id="JAULSN010000009">
    <property type="protein sequence ID" value="KAK3364886.1"/>
    <property type="molecule type" value="Genomic_DNA"/>
</dbReference>
<gene>
    <name evidence="2" type="ORF">B0T24DRAFT_638685</name>
</gene>